<gene>
    <name evidence="5" type="ORF">skT53_15190</name>
</gene>
<keyword evidence="3" id="KW-0812">Transmembrane</keyword>
<evidence type="ECO:0000256" key="3">
    <source>
        <dbReference type="SAM" id="Phobius"/>
    </source>
</evidence>
<keyword evidence="6" id="KW-1185">Reference proteome</keyword>
<keyword evidence="3" id="KW-1133">Transmembrane helix</keyword>
<dbReference type="PANTHER" id="PTHR22911:SF79">
    <property type="entry name" value="MOBA-LIKE NTP TRANSFERASE DOMAIN-CONTAINING PROTEIN"/>
    <property type="match status" value="1"/>
</dbReference>
<evidence type="ECO:0000259" key="4">
    <source>
        <dbReference type="Pfam" id="PF00892"/>
    </source>
</evidence>
<feature type="transmembrane region" description="Helical" evidence="3">
    <location>
        <begin position="126"/>
        <end position="142"/>
    </location>
</feature>
<sequence length="299" mass="32417">MNQAKGIWFAVLSACGFGAMPIFANYAYRAGGDVITVLTGRFLFAAIALWVIVWVRKLPVRIGKWAVVQCVLLGMLGYAVVSFCYFASLKYISASMTAILLYLYPAFVTVLSLLTRQEKWQARKGVALFCSFFGLLMIVGLSGGQINLLGVLLGGAAGLLYSFFILVNRQVGLGLPVLTMTAFLVTGAFLAFAAIGLLNRSIHPVMAPYGYLAILAISLFSTVLGIWLFSASIQLIGPANASIISMFEPVFTILLGYLLFAERMTPLQMAGALMILLSLFILQLKLPNRTGKNTHTEIS</sequence>
<feature type="transmembrane region" description="Helical" evidence="3">
    <location>
        <begin position="241"/>
        <end position="260"/>
    </location>
</feature>
<feature type="transmembrane region" description="Helical" evidence="3">
    <location>
        <begin position="266"/>
        <end position="284"/>
    </location>
</feature>
<dbReference type="PANTHER" id="PTHR22911">
    <property type="entry name" value="ACYL-MALONYL CONDENSING ENZYME-RELATED"/>
    <property type="match status" value="1"/>
</dbReference>
<feature type="transmembrane region" description="Helical" evidence="3">
    <location>
        <begin position="34"/>
        <end position="55"/>
    </location>
</feature>
<dbReference type="InterPro" id="IPR037185">
    <property type="entry name" value="EmrE-like"/>
</dbReference>
<feature type="domain" description="EamA" evidence="4">
    <location>
        <begin position="149"/>
        <end position="282"/>
    </location>
</feature>
<feature type="transmembrane region" description="Helical" evidence="3">
    <location>
        <begin position="7"/>
        <end position="28"/>
    </location>
</feature>
<dbReference type="Proteomes" id="UP000593802">
    <property type="component" value="Chromosome"/>
</dbReference>
<feature type="transmembrane region" description="Helical" evidence="3">
    <location>
        <begin position="67"/>
        <end position="88"/>
    </location>
</feature>
<dbReference type="GO" id="GO:0016020">
    <property type="term" value="C:membrane"/>
    <property type="evidence" value="ECO:0007669"/>
    <property type="project" value="InterPro"/>
</dbReference>
<keyword evidence="3" id="KW-0472">Membrane</keyword>
<dbReference type="Pfam" id="PF00892">
    <property type="entry name" value="EamA"/>
    <property type="match status" value="2"/>
</dbReference>
<organism evidence="5 6">
    <name type="scientific">Effusibacillus dendaii</name>
    <dbReference type="NCBI Taxonomy" id="2743772"/>
    <lineage>
        <taxon>Bacteria</taxon>
        <taxon>Bacillati</taxon>
        <taxon>Bacillota</taxon>
        <taxon>Bacilli</taxon>
        <taxon>Bacillales</taxon>
        <taxon>Alicyclobacillaceae</taxon>
        <taxon>Effusibacillus</taxon>
    </lineage>
</organism>
<feature type="domain" description="EamA" evidence="4">
    <location>
        <begin position="5"/>
        <end position="139"/>
    </location>
</feature>
<feature type="transmembrane region" description="Helical" evidence="3">
    <location>
        <begin position="94"/>
        <end position="114"/>
    </location>
</feature>
<evidence type="ECO:0000313" key="5">
    <source>
        <dbReference type="EMBL" id="BCJ86534.1"/>
    </source>
</evidence>
<name>A0A7I8D8T0_9BACL</name>
<feature type="transmembrane region" description="Helical" evidence="3">
    <location>
        <begin position="148"/>
        <end position="167"/>
    </location>
</feature>
<reference evidence="5 6" key="1">
    <citation type="submission" date="2020-08" db="EMBL/GenBank/DDBJ databases">
        <title>Complete Genome Sequence of Effusibacillus dendaii Strain skT53, Isolated from Farmland soil.</title>
        <authorList>
            <person name="Konishi T."/>
            <person name="Kawasaki H."/>
        </authorList>
    </citation>
    <scope>NUCLEOTIDE SEQUENCE [LARGE SCALE GENOMIC DNA]</scope>
    <source>
        <strain evidence="6">skT53</strain>
    </source>
</reference>
<feature type="transmembrane region" description="Helical" evidence="3">
    <location>
        <begin position="209"/>
        <end position="229"/>
    </location>
</feature>
<accession>A0A7I8D8T0</accession>
<comment type="subcellular location">
    <subcellularLocation>
        <location evidence="1">Endomembrane system</location>
        <topology evidence="1">Multi-pass membrane protein</topology>
    </subcellularLocation>
</comment>
<dbReference type="AlphaFoldDB" id="A0A7I8D8T0"/>
<evidence type="ECO:0000256" key="2">
    <source>
        <dbReference type="ARBA" id="ARBA00007362"/>
    </source>
</evidence>
<comment type="similarity">
    <text evidence="2">Belongs to the EamA transporter family.</text>
</comment>
<dbReference type="RefSeq" id="WP_200760529.1">
    <property type="nucleotide sequence ID" value="NZ_AP023366.1"/>
</dbReference>
<proteinExistence type="inferred from homology"/>
<dbReference type="InterPro" id="IPR000620">
    <property type="entry name" value="EamA_dom"/>
</dbReference>
<protein>
    <recommendedName>
        <fullName evidence="4">EamA domain-containing protein</fullName>
    </recommendedName>
</protein>
<feature type="transmembrane region" description="Helical" evidence="3">
    <location>
        <begin position="174"/>
        <end position="197"/>
    </location>
</feature>
<evidence type="ECO:0000313" key="6">
    <source>
        <dbReference type="Proteomes" id="UP000593802"/>
    </source>
</evidence>
<dbReference type="EMBL" id="AP023366">
    <property type="protein sequence ID" value="BCJ86534.1"/>
    <property type="molecule type" value="Genomic_DNA"/>
</dbReference>
<dbReference type="SUPFAM" id="SSF103481">
    <property type="entry name" value="Multidrug resistance efflux transporter EmrE"/>
    <property type="match status" value="2"/>
</dbReference>
<evidence type="ECO:0000256" key="1">
    <source>
        <dbReference type="ARBA" id="ARBA00004127"/>
    </source>
</evidence>
<dbReference type="KEGG" id="eff:skT53_15190"/>